<dbReference type="PANTHER" id="PTHR47338">
    <property type="entry name" value="ZN(II)2CYS6 TRANSCRIPTION FACTOR (EUROFUNG)-RELATED"/>
    <property type="match status" value="1"/>
</dbReference>
<proteinExistence type="predicted"/>
<dbReference type="InterPro" id="IPR007219">
    <property type="entry name" value="XnlR_reg_dom"/>
</dbReference>
<evidence type="ECO:0000256" key="3">
    <source>
        <dbReference type="ARBA" id="ARBA00023015"/>
    </source>
</evidence>
<feature type="domain" description="Zn(2)-C6 fungal-type" evidence="6">
    <location>
        <begin position="14"/>
        <end position="47"/>
    </location>
</feature>
<keyword evidence="2" id="KW-0479">Metal-binding</keyword>
<dbReference type="EMBL" id="ML179308">
    <property type="protein sequence ID" value="THU91337.1"/>
    <property type="molecule type" value="Genomic_DNA"/>
</dbReference>
<protein>
    <recommendedName>
        <fullName evidence="6">Zn(2)-C6 fungal-type domain-containing protein</fullName>
    </recommendedName>
</protein>
<dbReference type="GO" id="GO:0008270">
    <property type="term" value="F:zinc ion binding"/>
    <property type="evidence" value="ECO:0007669"/>
    <property type="project" value="InterPro"/>
</dbReference>
<dbReference type="CDD" id="cd12148">
    <property type="entry name" value="fungal_TF_MHR"/>
    <property type="match status" value="1"/>
</dbReference>
<dbReference type="GO" id="GO:0005634">
    <property type="term" value="C:nucleus"/>
    <property type="evidence" value="ECO:0007669"/>
    <property type="project" value="UniProtKB-SubCell"/>
</dbReference>
<dbReference type="Gene3D" id="4.10.240.10">
    <property type="entry name" value="Zn(2)-C6 fungal-type DNA-binding domain"/>
    <property type="match status" value="1"/>
</dbReference>
<dbReference type="InterPro" id="IPR001138">
    <property type="entry name" value="Zn2Cys6_DnaBD"/>
</dbReference>
<dbReference type="PROSITE" id="PS50048">
    <property type="entry name" value="ZN2_CY6_FUNGAL_2"/>
    <property type="match status" value="1"/>
</dbReference>
<dbReference type="SUPFAM" id="SSF57701">
    <property type="entry name" value="Zn2/Cys6 DNA-binding domain"/>
    <property type="match status" value="1"/>
</dbReference>
<dbReference type="SMART" id="SM00066">
    <property type="entry name" value="GAL4"/>
    <property type="match status" value="1"/>
</dbReference>
<dbReference type="Proteomes" id="UP000297245">
    <property type="component" value="Unassembled WGS sequence"/>
</dbReference>
<comment type="subcellular location">
    <subcellularLocation>
        <location evidence="1">Nucleus</location>
    </subcellularLocation>
</comment>
<gene>
    <name evidence="7" type="ORF">K435DRAFT_801310</name>
</gene>
<dbReference type="PANTHER" id="PTHR47338:SF29">
    <property type="entry name" value="ZN(2)-C6 FUNGAL-TYPE DOMAIN-CONTAINING PROTEIN"/>
    <property type="match status" value="1"/>
</dbReference>
<reference evidence="7 8" key="1">
    <citation type="journal article" date="2019" name="Nat. Ecol. Evol.">
        <title>Megaphylogeny resolves global patterns of mushroom evolution.</title>
        <authorList>
            <person name="Varga T."/>
            <person name="Krizsan K."/>
            <person name="Foldi C."/>
            <person name="Dima B."/>
            <person name="Sanchez-Garcia M."/>
            <person name="Sanchez-Ramirez S."/>
            <person name="Szollosi G.J."/>
            <person name="Szarkandi J.G."/>
            <person name="Papp V."/>
            <person name="Albert L."/>
            <person name="Andreopoulos W."/>
            <person name="Angelini C."/>
            <person name="Antonin V."/>
            <person name="Barry K.W."/>
            <person name="Bougher N.L."/>
            <person name="Buchanan P."/>
            <person name="Buyck B."/>
            <person name="Bense V."/>
            <person name="Catcheside P."/>
            <person name="Chovatia M."/>
            <person name="Cooper J."/>
            <person name="Damon W."/>
            <person name="Desjardin D."/>
            <person name="Finy P."/>
            <person name="Geml J."/>
            <person name="Haridas S."/>
            <person name="Hughes K."/>
            <person name="Justo A."/>
            <person name="Karasinski D."/>
            <person name="Kautmanova I."/>
            <person name="Kiss B."/>
            <person name="Kocsube S."/>
            <person name="Kotiranta H."/>
            <person name="LaButti K.M."/>
            <person name="Lechner B.E."/>
            <person name="Liimatainen K."/>
            <person name="Lipzen A."/>
            <person name="Lukacs Z."/>
            <person name="Mihaltcheva S."/>
            <person name="Morgado L.N."/>
            <person name="Niskanen T."/>
            <person name="Noordeloos M.E."/>
            <person name="Ohm R.A."/>
            <person name="Ortiz-Santana B."/>
            <person name="Ovrebo C."/>
            <person name="Racz N."/>
            <person name="Riley R."/>
            <person name="Savchenko A."/>
            <person name="Shiryaev A."/>
            <person name="Soop K."/>
            <person name="Spirin V."/>
            <person name="Szebenyi C."/>
            <person name="Tomsovsky M."/>
            <person name="Tulloss R.E."/>
            <person name="Uehling J."/>
            <person name="Grigoriev I.V."/>
            <person name="Vagvolgyi C."/>
            <person name="Papp T."/>
            <person name="Martin F.M."/>
            <person name="Miettinen O."/>
            <person name="Hibbett D.S."/>
            <person name="Nagy L.G."/>
        </authorList>
    </citation>
    <scope>NUCLEOTIDE SEQUENCE [LARGE SCALE GENOMIC DNA]</scope>
    <source>
        <strain evidence="7 8">CBS 962.96</strain>
    </source>
</reference>
<evidence type="ECO:0000259" key="6">
    <source>
        <dbReference type="PROSITE" id="PS50048"/>
    </source>
</evidence>
<accession>A0A4S8LPR2</accession>
<evidence type="ECO:0000313" key="7">
    <source>
        <dbReference type="EMBL" id="THU91337.1"/>
    </source>
</evidence>
<dbReference type="GO" id="GO:0000981">
    <property type="term" value="F:DNA-binding transcription factor activity, RNA polymerase II-specific"/>
    <property type="evidence" value="ECO:0007669"/>
    <property type="project" value="InterPro"/>
</dbReference>
<evidence type="ECO:0000256" key="2">
    <source>
        <dbReference type="ARBA" id="ARBA00022723"/>
    </source>
</evidence>
<keyword evidence="4" id="KW-0804">Transcription</keyword>
<evidence type="ECO:0000256" key="5">
    <source>
        <dbReference type="ARBA" id="ARBA00023242"/>
    </source>
</evidence>
<dbReference type="InterPro" id="IPR036864">
    <property type="entry name" value="Zn2-C6_fun-type_DNA-bd_sf"/>
</dbReference>
<dbReference type="InterPro" id="IPR050815">
    <property type="entry name" value="TF_fung"/>
</dbReference>
<evidence type="ECO:0000313" key="8">
    <source>
        <dbReference type="Proteomes" id="UP000297245"/>
    </source>
</evidence>
<dbReference type="Pfam" id="PF04082">
    <property type="entry name" value="Fungal_trans"/>
    <property type="match status" value="1"/>
</dbReference>
<name>A0A4S8LPR2_DENBC</name>
<keyword evidence="8" id="KW-1185">Reference proteome</keyword>
<dbReference type="AlphaFoldDB" id="A0A4S8LPR2"/>
<organism evidence="7 8">
    <name type="scientific">Dendrothele bispora (strain CBS 962.96)</name>
    <dbReference type="NCBI Taxonomy" id="1314807"/>
    <lineage>
        <taxon>Eukaryota</taxon>
        <taxon>Fungi</taxon>
        <taxon>Dikarya</taxon>
        <taxon>Basidiomycota</taxon>
        <taxon>Agaricomycotina</taxon>
        <taxon>Agaricomycetes</taxon>
        <taxon>Agaricomycetidae</taxon>
        <taxon>Agaricales</taxon>
        <taxon>Agaricales incertae sedis</taxon>
        <taxon>Dendrothele</taxon>
    </lineage>
</organism>
<dbReference type="CDD" id="cd00067">
    <property type="entry name" value="GAL4"/>
    <property type="match status" value="1"/>
</dbReference>
<keyword evidence="3" id="KW-0805">Transcription regulation</keyword>
<sequence length="601" mass="67406">MSENTSQRMPRGGACANCRHRRMKCDGAVPRCSNCERSTGRFRACEYFDRGTSESQIEDLTQEIAELESQIQGRESPNAAQRTDNGVFLHDPYVTPATTQVQSVWASTSAQKSEEVPLQLRQNLLSAFIPYAKDLGFFLDLTKICTIILSTSSQGIRHVETLPVTPALIHIIFLLGSHLSTSSQITAFEPGFLSRATESVSHILSFPTTNIPGMTTPDYSQQKVLEAIQSHVLLAQYFFLTGRKLKGKYSVTIAVSLVLGTRMHCIRSEEVVPSQGLMQIALGAGNYTSGISLSGHEAPQTQFQSEKEENQRINAFWIVLALNSRWTAIDGHVSSLPYWTARMRVDTPWPCLIWHERQMNLNPATRSSSTIQRFLASSPDDAHSMLALHAKACILLEQAFELTKRYEWNQSTPDPDPTSFARKFLSIFNNLMKLTTRFISQLPSISSIQDSSPSDSVYTQSSNSDSKKRTLLVIHTLARVAIIRLYILFENTSYSSSDERVKTHRLRVEAANESAKMIDLVDGRGMVFIDSIMAMLWPIITHVLSTEIHRLGQRRGGQQDSRSFVYQKSYDLIVRTMSGLASSSPLMNEQLMKMQELSRSE</sequence>
<evidence type="ECO:0000256" key="1">
    <source>
        <dbReference type="ARBA" id="ARBA00004123"/>
    </source>
</evidence>
<dbReference type="Pfam" id="PF00172">
    <property type="entry name" value="Zn_clus"/>
    <property type="match status" value="1"/>
</dbReference>
<dbReference type="OrthoDB" id="2309723at2759"/>
<evidence type="ECO:0000256" key="4">
    <source>
        <dbReference type="ARBA" id="ARBA00023163"/>
    </source>
</evidence>
<keyword evidence="5" id="KW-0539">Nucleus</keyword>